<organism evidence="13 14">
    <name type="scientific">Tribonema minus</name>
    <dbReference type="NCBI Taxonomy" id="303371"/>
    <lineage>
        <taxon>Eukaryota</taxon>
        <taxon>Sar</taxon>
        <taxon>Stramenopiles</taxon>
        <taxon>Ochrophyta</taxon>
        <taxon>PX clade</taxon>
        <taxon>Xanthophyceae</taxon>
        <taxon>Tribonematales</taxon>
        <taxon>Tribonemataceae</taxon>
        <taxon>Tribonema</taxon>
    </lineage>
</organism>
<dbReference type="EMBL" id="JAFCMP010000224">
    <property type="protein sequence ID" value="KAG5182748.1"/>
    <property type="molecule type" value="Genomic_DNA"/>
</dbReference>
<feature type="transmembrane region" description="Helical" evidence="10">
    <location>
        <begin position="279"/>
        <end position="302"/>
    </location>
</feature>
<feature type="compositionally biased region" description="Gly residues" evidence="11">
    <location>
        <begin position="531"/>
        <end position="581"/>
    </location>
</feature>
<feature type="region of interest" description="Disordered" evidence="11">
    <location>
        <begin position="1"/>
        <end position="25"/>
    </location>
</feature>
<evidence type="ECO:0000256" key="9">
    <source>
        <dbReference type="ARBA" id="ARBA00048048"/>
    </source>
</evidence>
<comment type="catalytic activity">
    <reaction evidence="9 10">
        <text>L-cysteinyl-[protein] + hexadecanoyl-CoA = S-hexadecanoyl-L-cysteinyl-[protein] + CoA</text>
        <dbReference type="Rhea" id="RHEA:36683"/>
        <dbReference type="Rhea" id="RHEA-COMP:10131"/>
        <dbReference type="Rhea" id="RHEA-COMP:11032"/>
        <dbReference type="ChEBI" id="CHEBI:29950"/>
        <dbReference type="ChEBI" id="CHEBI:57287"/>
        <dbReference type="ChEBI" id="CHEBI:57379"/>
        <dbReference type="ChEBI" id="CHEBI:74151"/>
        <dbReference type="EC" id="2.3.1.225"/>
    </reaction>
</comment>
<feature type="transmembrane region" description="Helical" evidence="10">
    <location>
        <begin position="154"/>
        <end position="177"/>
    </location>
</feature>
<dbReference type="GO" id="GO:0005783">
    <property type="term" value="C:endoplasmic reticulum"/>
    <property type="evidence" value="ECO:0007669"/>
    <property type="project" value="TreeGrafter"/>
</dbReference>
<name>A0A835Z5T2_9STRA</name>
<feature type="compositionally biased region" description="Low complexity" evidence="11">
    <location>
        <begin position="513"/>
        <end position="527"/>
    </location>
</feature>
<keyword evidence="4 10" id="KW-1133">Transmembrane helix</keyword>
<keyword evidence="3 10" id="KW-0812">Transmembrane</keyword>
<protein>
    <recommendedName>
        <fullName evidence="10">Palmitoyltransferase</fullName>
        <ecNumber evidence="10">2.3.1.225</ecNumber>
    </recommendedName>
</protein>
<evidence type="ECO:0000256" key="6">
    <source>
        <dbReference type="ARBA" id="ARBA00023139"/>
    </source>
</evidence>
<keyword evidence="14" id="KW-1185">Reference proteome</keyword>
<keyword evidence="5 10" id="KW-0472">Membrane</keyword>
<evidence type="ECO:0000256" key="7">
    <source>
        <dbReference type="ARBA" id="ARBA00023288"/>
    </source>
</evidence>
<evidence type="ECO:0000256" key="10">
    <source>
        <dbReference type="RuleBase" id="RU079119"/>
    </source>
</evidence>
<dbReference type="OrthoDB" id="9909019at2759"/>
<evidence type="ECO:0000256" key="11">
    <source>
        <dbReference type="SAM" id="MobiDB-lite"/>
    </source>
</evidence>
<evidence type="ECO:0000256" key="8">
    <source>
        <dbReference type="ARBA" id="ARBA00023315"/>
    </source>
</evidence>
<dbReference type="GO" id="GO:0005794">
    <property type="term" value="C:Golgi apparatus"/>
    <property type="evidence" value="ECO:0007669"/>
    <property type="project" value="TreeGrafter"/>
</dbReference>
<evidence type="ECO:0000313" key="13">
    <source>
        <dbReference type="EMBL" id="KAG5182748.1"/>
    </source>
</evidence>
<gene>
    <name evidence="13" type="ORF">JKP88DRAFT_348732</name>
</gene>
<dbReference type="Pfam" id="PF01529">
    <property type="entry name" value="DHHC"/>
    <property type="match status" value="1"/>
</dbReference>
<dbReference type="GO" id="GO:0006612">
    <property type="term" value="P:protein targeting to membrane"/>
    <property type="evidence" value="ECO:0007669"/>
    <property type="project" value="TreeGrafter"/>
</dbReference>
<dbReference type="GO" id="GO:0019706">
    <property type="term" value="F:protein-cysteine S-palmitoyltransferase activity"/>
    <property type="evidence" value="ECO:0007669"/>
    <property type="project" value="UniProtKB-EC"/>
</dbReference>
<keyword evidence="8 10" id="KW-0012">Acyltransferase</keyword>
<sequence>MPSNAENQPLAPGGSGYEATGTARSVASGAGESSRRFWFNPLNDSSLRGYLMVTPQDASTSAGLLSPRRMLVQGIATHRVWLKVHHGRLEGWLRMQPCWLKVHHGRLEGWLRMRAADGAPLVHPADRYRRHQDWMGSNVFWCCGRVMFGADASLFAFTNAAMALPAVPFVLCVCLRFTGRAQAVVAAVFGALWTVSFVLLWVASVSDPGIMPRSRALRLASAPAGTDVGVHGYKYCETCNHYRPPRSKHCATCDNCVLGFDHHCPWLGTCVGARNFRTFFFFVTAVTLLTGFVTVSCCWLIVRQAVSLRRSGAAVGAWGGSEGDEDGQKLGALLMALARNPWACVLGLWALIMWWCLLSLWIYQAASICMAQTTNERVRRIYGHQDRSPSDTGSWWGNCLQFCCTRTPPSLLPPMHEVIHCDDLKGGGAPPPEVSEQEAYSRVRLPLGGRLAPVPFGGSGGGSSISGGGGSGRMFAFAGDDSGGGGSLDAAERGGTLAGGRDVRRAPATPYTGLDGTAAAADVGAARGADDGGPSGGGVQGGGGAAADGWGQGGASADAGDGGGSGGGGGRGDGGGGGAEGGDVSPQPYPQRYAQRCVAQLRGDTPPGEALRHRAKLISSPNPMPFKVLQGGGEGVPEEGGAALPERAAAEPEGEGAGFDPKVGATAEQSGP</sequence>
<evidence type="ECO:0000256" key="5">
    <source>
        <dbReference type="ARBA" id="ARBA00023136"/>
    </source>
</evidence>
<accession>A0A835Z5T2</accession>
<evidence type="ECO:0000259" key="12">
    <source>
        <dbReference type="Pfam" id="PF01529"/>
    </source>
</evidence>
<feature type="transmembrane region" description="Helical" evidence="10">
    <location>
        <begin position="184"/>
        <end position="203"/>
    </location>
</feature>
<comment type="subcellular location">
    <subcellularLocation>
        <location evidence="1">Endomembrane system</location>
        <topology evidence="1">Multi-pass membrane protein</topology>
    </subcellularLocation>
</comment>
<dbReference type="PROSITE" id="PS50216">
    <property type="entry name" value="DHHC"/>
    <property type="match status" value="1"/>
</dbReference>
<comment type="caution">
    <text evidence="13">The sequence shown here is derived from an EMBL/GenBank/DDBJ whole genome shotgun (WGS) entry which is preliminary data.</text>
</comment>
<keyword evidence="7" id="KW-0449">Lipoprotein</keyword>
<comment type="similarity">
    <text evidence="10">Belongs to the DHHC palmitoyltransferase family.</text>
</comment>
<feature type="region of interest" description="Disordered" evidence="11">
    <location>
        <begin position="619"/>
        <end position="672"/>
    </location>
</feature>
<keyword evidence="6" id="KW-0564">Palmitate</keyword>
<dbReference type="InterPro" id="IPR001594">
    <property type="entry name" value="Palmitoyltrfase_DHHC"/>
</dbReference>
<proteinExistence type="inferred from homology"/>
<dbReference type="Proteomes" id="UP000664859">
    <property type="component" value="Unassembled WGS sequence"/>
</dbReference>
<evidence type="ECO:0000313" key="14">
    <source>
        <dbReference type="Proteomes" id="UP000664859"/>
    </source>
</evidence>
<dbReference type="PANTHER" id="PTHR22883:SF43">
    <property type="entry name" value="PALMITOYLTRANSFERASE APP"/>
    <property type="match status" value="1"/>
</dbReference>
<dbReference type="PANTHER" id="PTHR22883">
    <property type="entry name" value="ZINC FINGER DHHC DOMAIN CONTAINING PROTEIN"/>
    <property type="match status" value="1"/>
</dbReference>
<reference evidence="13" key="1">
    <citation type="submission" date="2021-02" db="EMBL/GenBank/DDBJ databases">
        <title>First Annotated Genome of the Yellow-green Alga Tribonema minus.</title>
        <authorList>
            <person name="Mahan K.M."/>
        </authorList>
    </citation>
    <scope>NUCLEOTIDE SEQUENCE</scope>
    <source>
        <strain evidence="13">UTEX B ZZ1240</strain>
    </source>
</reference>
<feature type="domain" description="Palmitoyltransferase DHHC" evidence="12">
    <location>
        <begin position="233"/>
        <end position="379"/>
    </location>
</feature>
<feature type="transmembrane region" description="Helical" evidence="10">
    <location>
        <begin position="342"/>
        <end position="363"/>
    </location>
</feature>
<evidence type="ECO:0000256" key="1">
    <source>
        <dbReference type="ARBA" id="ARBA00004127"/>
    </source>
</evidence>
<dbReference type="InterPro" id="IPR039859">
    <property type="entry name" value="PFA4/ZDH16/20/ERF2-like"/>
</dbReference>
<evidence type="ECO:0000256" key="3">
    <source>
        <dbReference type="ARBA" id="ARBA00022692"/>
    </source>
</evidence>
<evidence type="ECO:0000256" key="2">
    <source>
        <dbReference type="ARBA" id="ARBA00022679"/>
    </source>
</evidence>
<comment type="domain">
    <text evidence="10">The DHHC domain is required for palmitoyltransferase activity.</text>
</comment>
<keyword evidence="2 10" id="KW-0808">Transferase</keyword>
<dbReference type="EC" id="2.3.1.225" evidence="10"/>
<evidence type="ECO:0000256" key="4">
    <source>
        <dbReference type="ARBA" id="ARBA00022989"/>
    </source>
</evidence>
<dbReference type="AlphaFoldDB" id="A0A835Z5T2"/>
<feature type="region of interest" description="Disordered" evidence="11">
    <location>
        <begin position="483"/>
        <end position="595"/>
    </location>
</feature>